<dbReference type="SUPFAM" id="SSF52540">
    <property type="entry name" value="P-loop containing nucleoside triphosphate hydrolases"/>
    <property type="match status" value="1"/>
</dbReference>
<comment type="caution">
    <text evidence="1">The sequence shown here is derived from an EMBL/GenBank/DDBJ whole genome shotgun (WGS) entry which is preliminary data.</text>
</comment>
<dbReference type="InterPro" id="IPR027417">
    <property type="entry name" value="P-loop_NTPase"/>
</dbReference>
<evidence type="ECO:0008006" key="3">
    <source>
        <dbReference type="Google" id="ProtNLM"/>
    </source>
</evidence>
<dbReference type="PANTHER" id="PTHR34301">
    <property type="entry name" value="DNA-BINDING PROTEIN-RELATED"/>
    <property type="match status" value="1"/>
</dbReference>
<gene>
    <name evidence="1" type="ORF">GCM10009811_20210</name>
</gene>
<dbReference type="PANTHER" id="PTHR34301:SF8">
    <property type="entry name" value="ATPASE DOMAIN-CONTAINING PROTEIN"/>
    <property type="match status" value="1"/>
</dbReference>
<name>A0ABP4Y0E7_9MICO</name>
<dbReference type="Proteomes" id="UP001499938">
    <property type="component" value="Unassembled WGS sequence"/>
</dbReference>
<dbReference type="RefSeq" id="WP_344084463.1">
    <property type="nucleotide sequence ID" value="NZ_BAAAPO010000032.1"/>
</dbReference>
<reference evidence="2" key="1">
    <citation type="journal article" date="2019" name="Int. J. Syst. Evol. Microbiol.">
        <title>The Global Catalogue of Microorganisms (GCM) 10K type strain sequencing project: providing services to taxonomists for standard genome sequencing and annotation.</title>
        <authorList>
            <consortium name="The Broad Institute Genomics Platform"/>
            <consortium name="The Broad Institute Genome Sequencing Center for Infectious Disease"/>
            <person name="Wu L."/>
            <person name="Ma J."/>
        </authorList>
    </citation>
    <scope>NUCLEOTIDE SEQUENCE [LARGE SCALE GENOMIC DNA]</scope>
    <source>
        <strain evidence="2">JCM 15592</strain>
    </source>
</reference>
<accession>A0ABP4Y0E7</accession>
<organism evidence="1 2">
    <name type="scientific">Nostocoides veronense</name>
    <dbReference type="NCBI Taxonomy" id="330836"/>
    <lineage>
        <taxon>Bacteria</taxon>
        <taxon>Bacillati</taxon>
        <taxon>Actinomycetota</taxon>
        <taxon>Actinomycetes</taxon>
        <taxon>Micrococcales</taxon>
        <taxon>Intrasporangiaceae</taxon>
        <taxon>Nostocoides</taxon>
    </lineage>
</organism>
<protein>
    <recommendedName>
        <fullName evidence="3">AAA+ ATPase domain-containing protein</fullName>
    </recommendedName>
</protein>
<dbReference type="EMBL" id="BAAAPO010000032">
    <property type="protein sequence ID" value="GAA1795839.1"/>
    <property type="molecule type" value="Genomic_DNA"/>
</dbReference>
<evidence type="ECO:0000313" key="2">
    <source>
        <dbReference type="Proteomes" id="UP001499938"/>
    </source>
</evidence>
<keyword evidence="2" id="KW-1185">Reference proteome</keyword>
<sequence length="738" mass="83338">MNLADLLSDTPFANPYDFANPIKQLSELVGRDSQKRDIQYYIDLAKRGTNINLALIGPRAAGKTSLLNYTEAIAHKSGFTPVRINLNTSDASPLDLFSKIFDNLFTAACMDDYLGGLDAAFYKNFRRLRDTRRDMDLDLHGHQVPRHLSELPEGGRLSESLIDRELRLIGENHVKPFALLIDEADVLSETRTGLEMLRNVFMNQGDYLIVLAGTPRLLPELTEVFSPIIRQFKKVNVDRFEHLEETRKCMCGPLEAIGINPGYGADEIPIPNPALVHRLTGGRPYEIRLLCHFMFRRVEAGYQTNLEVTTRTIELVQQELTIREDWRTPFIAALHELSEREMQHLRLVSRAQGASITELWALARTLNDFAGTLPELEDAARALESKGIITIDDAAPVLMLDDLEDVYLRYYSQNLGIPMDLTRTTLEDHFTEVLSNSSGPQTQPEDPDVGYWGESKDMRFTESVCCRQQGDTDGDWDDWLYWWFVENPEKEFDITECDLIIVDPNGQRPIGKTTSLSGIVGPSRSQALVDMKQDIEARTAGYVRIDLRSRKIFTPSRDQIIEAVRFGAPTHVKHNCCRYHLNEFYALWEPATRNEAINELKTSLAFAEINENCTAMAHVCLINEDWVGAATWARKGSELPARGDRFYASGQHFSYVRDSVVFTLYDLAVAQIALGELAEARRVVSRLTRLVESLTTSATSSGEIARIDRVDGAFRCRGVIRVTNRDVVNEILALLASV</sequence>
<dbReference type="Gene3D" id="3.40.50.300">
    <property type="entry name" value="P-loop containing nucleotide triphosphate hydrolases"/>
    <property type="match status" value="1"/>
</dbReference>
<proteinExistence type="predicted"/>
<evidence type="ECO:0000313" key="1">
    <source>
        <dbReference type="EMBL" id="GAA1795839.1"/>
    </source>
</evidence>